<dbReference type="InterPro" id="IPR036259">
    <property type="entry name" value="MFS_trans_sf"/>
</dbReference>
<feature type="domain" description="Major facilitator superfamily (MFS) profile" evidence="8">
    <location>
        <begin position="16"/>
        <end position="504"/>
    </location>
</feature>
<feature type="transmembrane region" description="Helical" evidence="7">
    <location>
        <begin position="83"/>
        <end position="104"/>
    </location>
</feature>
<dbReference type="PANTHER" id="PTHR23514">
    <property type="entry name" value="BYPASS OF STOP CODON PROTEIN 6"/>
    <property type="match status" value="1"/>
</dbReference>
<dbReference type="SUPFAM" id="SSF103473">
    <property type="entry name" value="MFS general substrate transporter"/>
    <property type="match status" value="1"/>
</dbReference>
<dbReference type="Proteomes" id="UP001165366">
    <property type="component" value="Unassembled WGS sequence"/>
</dbReference>
<dbReference type="PANTHER" id="PTHR23514:SF3">
    <property type="entry name" value="BYPASS OF STOP CODON PROTEIN 6"/>
    <property type="match status" value="1"/>
</dbReference>
<evidence type="ECO:0000256" key="1">
    <source>
        <dbReference type="ARBA" id="ARBA00004127"/>
    </source>
</evidence>
<feature type="transmembrane region" description="Helical" evidence="7">
    <location>
        <begin position="179"/>
        <end position="199"/>
    </location>
</feature>
<dbReference type="InterPro" id="IPR011701">
    <property type="entry name" value="MFS"/>
</dbReference>
<evidence type="ECO:0000313" key="10">
    <source>
        <dbReference type="Proteomes" id="UP001165366"/>
    </source>
</evidence>
<keyword evidence="4 7" id="KW-0812">Transmembrane</keyword>
<feature type="non-terminal residue" evidence="9">
    <location>
        <position position="504"/>
    </location>
</feature>
<dbReference type="InterPro" id="IPR051788">
    <property type="entry name" value="MFS_Transporter"/>
</dbReference>
<evidence type="ECO:0000256" key="7">
    <source>
        <dbReference type="SAM" id="Phobius"/>
    </source>
</evidence>
<keyword evidence="10" id="KW-1185">Reference proteome</keyword>
<feature type="transmembrane region" description="Helical" evidence="7">
    <location>
        <begin position="316"/>
        <end position="339"/>
    </location>
</feature>
<reference evidence="9" key="1">
    <citation type="submission" date="2022-01" db="EMBL/GenBank/DDBJ databases">
        <authorList>
            <person name="Wang Y."/>
        </authorList>
    </citation>
    <scope>NUCLEOTIDE SEQUENCE</scope>
    <source>
        <strain evidence="9">WB101</strain>
    </source>
</reference>
<feature type="transmembrane region" description="Helical" evidence="7">
    <location>
        <begin position="16"/>
        <end position="38"/>
    </location>
</feature>
<feature type="transmembrane region" description="Helical" evidence="7">
    <location>
        <begin position="152"/>
        <end position="173"/>
    </location>
</feature>
<evidence type="ECO:0000256" key="3">
    <source>
        <dbReference type="ARBA" id="ARBA00022448"/>
    </source>
</evidence>
<sequence length="504" mass="54356">MTQSDDILSGIQRNRIFTGICLALLPTAFTFVLVSNILQQLKTEFLLTNAQVGYIGGAALWGMALSLLLIGPTLEKIGFKTSVRGAFVAHLSGVTLFLAAYGFAGASYAFWILFLGAVGFGLGNGLIEVVGNNLTAALFPDNMTTKLNHFHAFFPGGMVFGGVLGWAMVQVGTLGGISIGHWSVQIAIVYIPVLIYGYLLLPVKFPPTLVSEAGIPIKEMFKYTFTHPLVWGLIILKMITLSLELGPGRWIPEVLQAAGVHGILVFAWISGIMMLLRFFAGPFVEKLSPPGMLFAGSLLTGIGLLLFAFFESGLLILMIAATVYAAGIAFHFPTMVGLMSERFPRAGSLGIVLLMGMGFFGAGASNAIMGGIADQYLPDALDEQKTVQILQEIDQRFPEYIAIAEQAEGDPQQIQELGYTRTDLQNILSQAEQALAYYEQNGEFDSDHTPEALRALLDAAISQESELTDRAFAVLRPADNYGGRMSILYISPAAFLLALIFLGV</sequence>
<comment type="caution">
    <text evidence="9">The sequence shown here is derived from an EMBL/GenBank/DDBJ whole genome shotgun (WGS) entry which is preliminary data.</text>
</comment>
<dbReference type="InterPro" id="IPR020846">
    <property type="entry name" value="MFS_dom"/>
</dbReference>
<evidence type="ECO:0000259" key="8">
    <source>
        <dbReference type="PROSITE" id="PS50850"/>
    </source>
</evidence>
<feature type="transmembrane region" description="Helical" evidence="7">
    <location>
        <begin position="110"/>
        <end position="131"/>
    </location>
</feature>
<dbReference type="Gene3D" id="1.20.1250.20">
    <property type="entry name" value="MFS general substrate transporter like domains"/>
    <property type="match status" value="1"/>
</dbReference>
<feature type="transmembrane region" description="Helical" evidence="7">
    <location>
        <begin position="486"/>
        <end position="503"/>
    </location>
</feature>
<feature type="transmembrane region" description="Helical" evidence="7">
    <location>
        <begin position="50"/>
        <end position="71"/>
    </location>
</feature>
<comment type="similarity">
    <text evidence="2">Belongs to the major facilitator superfamily.</text>
</comment>
<protein>
    <submittedName>
        <fullName evidence="9">MFS transporter</fullName>
    </submittedName>
</protein>
<feature type="transmembrane region" description="Helical" evidence="7">
    <location>
        <begin position="220"/>
        <end position="239"/>
    </location>
</feature>
<evidence type="ECO:0000256" key="6">
    <source>
        <dbReference type="ARBA" id="ARBA00023136"/>
    </source>
</evidence>
<evidence type="ECO:0000313" key="9">
    <source>
        <dbReference type="EMBL" id="MCG2591116.1"/>
    </source>
</evidence>
<evidence type="ECO:0000256" key="2">
    <source>
        <dbReference type="ARBA" id="ARBA00008335"/>
    </source>
</evidence>
<accession>A0ABS9KJT2</accession>
<evidence type="ECO:0000256" key="4">
    <source>
        <dbReference type="ARBA" id="ARBA00022692"/>
    </source>
</evidence>
<evidence type="ECO:0000256" key="5">
    <source>
        <dbReference type="ARBA" id="ARBA00022989"/>
    </source>
</evidence>
<dbReference type="EMBL" id="JAKLWS010000087">
    <property type="protein sequence ID" value="MCG2591116.1"/>
    <property type="molecule type" value="Genomic_DNA"/>
</dbReference>
<name>A0ABS9KJT2_9BACT</name>
<keyword evidence="6 7" id="KW-0472">Membrane</keyword>
<feature type="transmembrane region" description="Helical" evidence="7">
    <location>
        <begin position="351"/>
        <end position="373"/>
    </location>
</feature>
<comment type="subcellular location">
    <subcellularLocation>
        <location evidence="1">Endomembrane system</location>
        <topology evidence="1">Multi-pass membrane protein</topology>
    </subcellularLocation>
</comment>
<proteinExistence type="inferred from homology"/>
<dbReference type="PROSITE" id="PS50850">
    <property type="entry name" value="MFS"/>
    <property type="match status" value="1"/>
</dbReference>
<keyword evidence="3" id="KW-0813">Transport</keyword>
<dbReference type="Pfam" id="PF07690">
    <property type="entry name" value="MFS_1"/>
    <property type="match status" value="1"/>
</dbReference>
<feature type="transmembrane region" description="Helical" evidence="7">
    <location>
        <begin position="292"/>
        <end position="310"/>
    </location>
</feature>
<organism evidence="9 10">
    <name type="scientific">Rhodohalobacter sulfatireducens</name>
    <dbReference type="NCBI Taxonomy" id="2911366"/>
    <lineage>
        <taxon>Bacteria</taxon>
        <taxon>Pseudomonadati</taxon>
        <taxon>Balneolota</taxon>
        <taxon>Balneolia</taxon>
        <taxon>Balneolales</taxon>
        <taxon>Balneolaceae</taxon>
        <taxon>Rhodohalobacter</taxon>
    </lineage>
</organism>
<feature type="transmembrane region" description="Helical" evidence="7">
    <location>
        <begin position="259"/>
        <end position="280"/>
    </location>
</feature>
<reference evidence="9" key="2">
    <citation type="submission" date="2024-05" db="EMBL/GenBank/DDBJ databases">
        <title>Rhodohalobacter halophilus gen. nov., sp. nov., a moderately halophilic member of the family Balneolaceae.</title>
        <authorList>
            <person name="Xia J."/>
        </authorList>
    </citation>
    <scope>NUCLEOTIDE SEQUENCE</scope>
    <source>
        <strain evidence="9">WB101</strain>
    </source>
</reference>
<dbReference type="RefSeq" id="WP_237856668.1">
    <property type="nucleotide sequence ID" value="NZ_JAKLWS010000087.1"/>
</dbReference>
<gene>
    <name evidence="9" type="ORF">L6773_21305</name>
</gene>
<keyword evidence="5 7" id="KW-1133">Transmembrane helix</keyword>